<protein>
    <submittedName>
        <fullName evidence="5">DNA-binding Lrp family transcriptional regulator</fullName>
    </submittedName>
</protein>
<keyword evidence="6" id="KW-1185">Reference proteome</keyword>
<dbReference type="Gene3D" id="3.30.70.920">
    <property type="match status" value="1"/>
</dbReference>
<evidence type="ECO:0000256" key="3">
    <source>
        <dbReference type="ARBA" id="ARBA00023163"/>
    </source>
</evidence>
<keyword evidence="2 5" id="KW-0238">DNA-binding</keyword>
<evidence type="ECO:0000313" key="5">
    <source>
        <dbReference type="EMBL" id="MBB6123823.1"/>
    </source>
</evidence>
<dbReference type="RefSeq" id="WP_221230965.1">
    <property type="nucleotide sequence ID" value="NZ_JACIJP010000002.1"/>
</dbReference>
<accession>A0A841IYT1</accession>
<keyword evidence="1" id="KW-0805">Transcription regulation</keyword>
<dbReference type="PANTHER" id="PTHR30154:SF34">
    <property type="entry name" value="TRANSCRIPTIONAL REGULATOR AZLB"/>
    <property type="match status" value="1"/>
</dbReference>
<dbReference type="InterPro" id="IPR000485">
    <property type="entry name" value="AsnC-type_HTH_dom"/>
</dbReference>
<dbReference type="InterPro" id="IPR011991">
    <property type="entry name" value="ArsR-like_HTH"/>
</dbReference>
<reference evidence="5 6" key="1">
    <citation type="submission" date="2020-08" db="EMBL/GenBank/DDBJ databases">
        <title>Genomic Encyclopedia of Type Strains, Phase IV (KMG-IV): sequencing the most valuable type-strain genomes for metagenomic binning, comparative biology and taxonomic classification.</title>
        <authorList>
            <person name="Goeker M."/>
        </authorList>
    </citation>
    <scope>NUCLEOTIDE SEQUENCE [LARGE SCALE GENOMIC DNA]</scope>
    <source>
        <strain evidence="5 6">DSM 102255</strain>
    </source>
</reference>
<dbReference type="InterPro" id="IPR036390">
    <property type="entry name" value="WH_DNA-bd_sf"/>
</dbReference>
<feature type="domain" description="HTH asnC-type" evidence="4">
    <location>
        <begin position="27"/>
        <end position="88"/>
    </location>
</feature>
<dbReference type="Pfam" id="PF01037">
    <property type="entry name" value="AsnC_trans_reg"/>
    <property type="match status" value="1"/>
</dbReference>
<dbReference type="InterPro" id="IPR019887">
    <property type="entry name" value="Tscrpt_reg_AsnC/Lrp_C"/>
</dbReference>
<evidence type="ECO:0000313" key="6">
    <source>
        <dbReference type="Proteomes" id="UP000552700"/>
    </source>
</evidence>
<dbReference type="SUPFAM" id="SSF46785">
    <property type="entry name" value="Winged helix' DNA-binding domain"/>
    <property type="match status" value="1"/>
</dbReference>
<dbReference type="GO" id="GO:0005829">
    <property type="term" value="C:cytosol"/>
    <property type="evidence" value="ECO:0007669"/>
    <property type="project" value="TreeGrafter"/>
</dbReference>
<organism evidence="5 6">
    <name type="scientific">Sphingobium subterraneum</name>
    <dbReference type="NCBI Taxonomy" id="627688"/>
    <lineage>
        <taxon>Bacteria</taxon>
        <taxon>Pseudomonadati</taxon>
        <taxon>Pseudomonadota</taxon>
        <taxon>Alphaproteobacteria</taxon>
        <taxon>Sphingomonadales</taxon>
        <taxon>Sphingomonadaceae</taxon>
        <taxon>Sphingobium</taxon>
    </lineage>
</organism>
<dbReference type="InterPro" id="IPR011008">
    <property type="entry name" value="Dimeric_a/b-barrel"/>
</dbReference>
<evidence type="ECO:0000256" key="2">
    <source>
        <dbReference type="ARBA" id="ARBA00023125"/>
    </source>
</evidence>
<dbReference type="PROSITE" id="PS50956">
    <property type="entry name" value="HTH_ASNC_2"/>
    <property type="match status" value="1"/>
</dbReference>
<comment type="caution">
    <text evidence="5">The sequence shown here is derived from an EMBL/GenBank/DDBJ whole genome shotgun (WGS) entry which is preliminary data.</text>
</comment>
<dbReference type="Gene3D" id="1.10.10.10">
    <property type="entry name" value="Winged helix-like DNA-binding domain superfamily/Winged helix DNA-binding domain"/>
    <property type="match status" value="1"/>
</dbReference>
<gene>
    <name evidence="5" type="ORF">FHS92_001552</name>
</gene>
<proteinExistence type="predicted"/>
<dbReference type="GO" id="GO:0043200">
    <property type="term" value="P:response to amino acid"/>
    <property type="evidence" value="ECO:0007669"/>
    <property type="project" value="TreeGrafter"/>
</dbReference>
<dbReference type="SMART" id="SM00344">
    <property type="entry name" value="HTH_ASNC"/>
    <property type="match status" value="1"/>
</dbReference>
<evidence type="ECO:0000259" key="4">
    <source>
        <dbReference type="PROSITE" id="PS50956"/>
    </source>
</evidence>
<dbReference type="GO" id="GO:0006355">
    <property type="term" value="P:regulation of DNA-templated transcription"/>
    <property type="evidence" value="ECO:0007669"/>
    <property type="project" value="UniProtKB-ARBA"/>
</dbReference>
<dbReference type="InterPro" id="IPR019888">
    <property type="entry name" value="Tscrpt_reg_AsnC-like"/>
</dbReference>
<dbReference type="PRINTS" id="PR00033">
    <property type="entry name" value="HTHASNC"/>
</dbReference>
<dbReference type="SUPFAM" id="SSF54909">
    <property type="entry name" value="Dimeric alpha+beta barrel"/>
    <property type="match status" value="1"/>
</dbReference>
<evidence type="ECO:0000256" key="1">
    <source>
        <dbReference type="ARBA" id="ARBA00023015"/>
    </source>
</evidence>
<sequence length="185" mass="20737">MLDAAYVNGTFVHMPLHDCNFVPDFMIDSKDTAILRVLQRNGRLTNVELAAEVYLSPSSCLRRVQKLEHDGLIEGYVAILNQTVIGKPGTVFVQVTLDSQQQEYLHEFEEGVRALDDVMDCHLMAGDADYILRVIVADASDYERIHEQLTRLPGVSRVKSAFALRTVKRTTQLPLNGPAVPDRRA</sequence>
<name>A0A841IYT1_9SPHN</name>
<dbReference type="CDD" id="cd00090">
    <property type="entry name" value="HTH_ARSR"/>
    <property type="match status" value="1"/>
</dbReference>
<dbReference type="InterPro" id="IPR036388">
    <property type="entry name" value="WH-like_DNA-bd_sf"/>
</dbReference>
<dbReference type="EMBL" id="JACIJP010000002">
    <property type="protein sequence ID" value="MBB6123823.1"/>
    <property type="molecule type" value="Genomic_DNA"/>
</dbReference>
<dbReference type="AlphaFoldDB" id="A0A841IYT1"/>
<dbReference type="Pfam" id="PF13412">
    <property type="entry name" value="HTH_24"/>
    <property type="match status" value="1"/>
</dbReference>
<keyword evidence="3" id="KW-0804">Transcription</keyword>
<dbReference type="GO" id="GO:0043565">
    <property type="term" value="F:sequence-specific DNA binding"/>
    <property type="evidence" value="ECO:0007669"/>
    <property type="project" value="InterPro"/>
</dbReference>
<dbReference type="PANTHER" id="PTHR30154">
    <property type="entry name" value="LEUCINE-RESPONSIVE REGULATORY PROTEIN"/>
    <property type="match status" value="1"/>
</dbReference>
<dbReference type="Proteomes" id="UP000552700">
    <property type="component" value="Unassembled WGS sequence"/>
</dbReference>